<dbReference type="RefSeq" id="XP_067177807.1">
    <property type="nucleotide sequence ID" value="XM_067321576.1"/>
</dbReference>
<keyword evidence="2" id="KW-1133">Transmembrane helix</keyword>
<feature type="region of interest" description="Disordered" evidence="1">
    <location>
        <begin position="77"/>
        <end position="96"/>
    </location>
</feature>
<dbReference type="AlphaFoldDB" id="A0A836GPE4"/>
<proteinExistence type="predicted"/>
<evidence type="ECO:0000313" key="4">
    <source>
        <dbReference type="Proteomes" id="UP000673552"/>
    </source>
</evidence>
<evidence type="ECO:0000256" key="1">
    <source>
        <dbReference type="SAM" id="MobiDB-lite"/>
    </source>
</evidence>
<dbReference type="KEGG" id="lmat:92514088"/>
<dbReference type="Proteomes" id="UP000673552">
    <property type="component" value="Chromosome 26"/>
</dbReference>
<dbReference type="OrthoDB" id="243664at2759"/>
<sequence>MRALLPFSTNAVAAVRRAPQTHAARARCGSVATVEISRTLAKSPLPMLSSPLSENVSVAEDAAAATTVTCEDNAAVGAATPTPTHRPARPAKGFQSSTRFMLSPSQVNESNVPSAREVRQMLPTLQELRAQLPDARELEQTYIRPESVLGANGAAGLGGKKGEHTAAATASLTVSSLFFKTTDPLEEFLFGHPKGDSAASAEAERTSALQQRRLHRQHLLLAYRALFWGTLFAVLGFVSTVATAMYVCGYHSLHDLQQGVRHKKSREDERLRAMAAAAATAQGSAVDTPVEHYVLNLTHPTEVWRQVRDIWGAVQRLAEEEERRENASPAASLSVSPAVTSGGQ</sequence>
<feature type="compositionally biased region" description="Low complexity" evidence="1">
    <location>
        <begin position="327"/>
        <end position="344"/>
    </location>
</feature>
<feature type="region of interest" description="Disordered" evidence="1">
    <location>
        <begin position="321"/>
        <end position="344"/>
    </location>
</feature>
<feature type="transmembrane region" description="Helical" evidence="2">
    <location>
        <begin position="221"/>
        <end position="247"/>
    </location>
</feature>
<keyword evidence="2" id="KW-0812">Transmembrane</keyword>
<keyword evidence="2" id="KW-0472">Membrane</keyword>
<reference evidence="3 4" key="1">
    <citation type="submission" date="2021-03" db="EMBL/GenBank/DDBJ databases">
        <title>Leishmania (Mundinia) martiniquensis Genome sequencing and assembly.</title>
        <authorList>
            <person name="Almutairi H."/>
            <person name="Gatherer D."/>
        </authorList>
    </citation>
    <scope>NUCLEOTIDE SEQUENCE [LARGE SCALE GENOMIC DNA]</scope>
    <source>
        <strain evidence="3">LSCM1</strain>
    </source>
</reference>
<accession>A0A836GPE4</accession>
<evidence type="ECO:0008006" key="5">
    <source>
        <dbReference type="Google" id="ProtNLM"/>
    </source>
</evidence>
<dbReference type="EMBL" id="JAFEUZ010000026">
    <property type="protein sequence ID" value="KAG5476349.1"/>
    <property type="molecule type" value="Genomic_DNA"/>
</dbReference>
<comment type="caution">
    <text evidence="3">The sequence shown here is derived from an EMBL/GenBank/DDBJ whole genome shotgun (WGS) entry which is preliminary data.</text>
</comment>
<name>A0A836GPE4_9TRYP</name>
<organism evidence="3 4">
    <name type="scientific">Leishmania martiniquensis</name>
    <dbReference type="NCBI Taxonomy" id="1580590"/>
    <lineage>
        <taxon>Eukaryota</taxon>
        <taxon>Discoba</taxon>
        <taxon>Euglenozoa</taxon>
        <taxon>Kinetoplastea</taxon>
        <taxon>Metakinetoplastina</taxon>
        <taxon>Trypanosomatida</taxon>
        <taxon>Trypanosomatidae</taxon>
        <taxon>Leishmaniinae</taxon>
        <taxon>Leishmania</taxon>
    </lineage>
</organism>
<protein>
    <recommendedName>
        <fullName evidence="5">Transmembrane protein</fullName>
    </recommendedName>
</protein>
<evidence type="ECO:0000256" key="2">
    <source>
        <dbReference type="SAM" id="Phobius"/>
    </source>
</evidence>
<gene>
    <name evidence="3" type="ORF">LSCM1_04051</name>
</gene>
<evidence type="ECO:0000313" key="3">
    <source>
        <dbReference type="EMBL" id="KAG5476349.1"/>
    </source>
</evidence>
<dbReference type="GeneID" id="92514088"/>
<keyword evidence="4" id="KW-1185">Reference proteome</keyword>